<dbReference type="InterPro" id="IPR043504">
    <property type="entry name" value="Peptidase_S1_PA_chymotrypsin"/>
</dbReference>
<dbReference type="CDD" id="cd00041">
    <property type="entry name" value="CUB"/>
    <property type="match status" value="2"/>
</dbReference>
<dbReference type="Pfam" id="PF14670">
    <property type="entry name" value="FXa_inhibition"/>
    <property type="match status" value="1"/>
</dbReference>
<evidence type="ECO:0000256" key="4">
    <source>
        <dbReference type="ARBA" id="ARBA00022659"/>
    </source>
</evidence>
<comment type="caution">
    <text evidence="24">The sequence shown here is derived from an EMBL/GenBank/DDBJ whole genome shotgun (WGS) entry which is preliminary data.</text>
</comment>
<feature type="binding site" evidence="17">
    <location>
        <position position="149"/>
    </location>
    <ligand>
        <name>Ca(2+)</name>
        <dbReference type="ChEBI" id="CHEBI:29108"/>
        <label>2</label>
    </ligand>
</feature>
<dbReference type="FunFam" id="2.60.120.290:FF:000034">
    <property type="entry name" value="complement C1s subcomponent"/>
    <property type="match status" value="1"/>
</dbReference>
<dbReference type="STRING" id="8496.A0A151MCT2"/>
<feature type="domain" description="Sushi" evidence="23">
    <location>
        <begin position="356"/>
        <end position="425"/>
    </location>
</feature>
<dbReference type="Gene3D" id="2.40.10.10">
    <property type="entry name" value="Trypsin-like serine proteases"/>
    <property type="match status" value="2"/>
</dbReference>
<feature type="active site" description="Charge relay system" evidence="14">
    <location>
        <position position="635"/>
    </location>
</feature>
<keyword evidence="13 16" id="KW-0379">Hydroxylation</keyword>
<feature type="disulfide bond" evidence="15">
    <location>
        <begin position="358"/>
        <end position="405"/>
    </location>
</feature>
<feature type="disulfide bond" evidence="15">
    <location>
        <begin position="157"/>
        <end position="170"/>
    </location>
</feature>
<dbReference type="EMBL" id="AKHW03006231">
    <property type="protein sequence ID" value="KYO22325.1"/>
    <property type="molecule type" value="Genomic_DNA"/>
</dbReference>
<dbReference type="SUPFAM" id="SSF49854">
    <property type="entry name" value="Spermadhesin, CUB domain"/>
    <property type="match status" value="2"/>
</dbReference>
<dbReference type="PANTHER" id="PTHR24255:SF18">
    <property type="entry name" value="COMPLEMENT C1S SUBCOMPONENT"/>
    <property type="match status" value="1"/>
</dbReference>
<dbReference type="PROSITE" id="PS01180">
    <property type="entry name" value="CUB"/>
    <property type="match status" value="2"/>
</dbReference>
<evidence type="ECO:0000256" key="1">
    <source>
        <dbReference type="ARBA" id="ARBA00004613"/>
    </source>
</evidence>
<evidence type="ECO:0000313" key="25">
    <source>
        <dbReference type="Proteomes" id="UP000050525"/>
    </source>
</evidence>
<dbReference type="InterPro" id="IPR000436">
    <property type="entry name" value="Sushi_SCR_CCP_dom"/>
</dbReference>
<evidence type="ECO:0000256" key="18">
    <source>
        <dbReference type="PROSITE-ProRule" id="PRU00059"/>
    </source>
</evidence>
<evidence type="ECO:0000256" key="17">
    <source>
        <dbReference type="PIRSR" id="PIRSR001155-4"/>
    </source>
</evidence>
<feature type="binding site" evidence="17">
    <location>
        <position position="112"/>
    </location>
    <ligand>
        <name>Ca(2+)</name>
        <dbReference type="ChEBI" id="CHEBI:29108"/>
        <label>1</label>
    </ligand>
</feature>
<feature type="domain" description="CUB" evidence="21">
    <location>
        <begin position="7"/>
        <end position="129"/>
    </location>
</feature>
<organism evidence="24 25">
    <name type="scientific">Alligator mississippiensis</name>
    <name type="common">American alligator</name>
    <dbReference type="NCBI Taxonomy" id="8496"/>
    <lineage>
        <taxon>Eukaryota</taxon>
        <taxon>Metazoa</taxon>
        <taxon>Chordata</taxon>
        <taxon>Craniata</taxon>
        <taxon>Vertebrata</taxon>
        <taxon>Euteleostomi</taxon>
        <taxon>Archelosauria</taxon>
        <taxon>Archosauria</taxon>
        <taxon>Crocodylia</taxon>
        <taxon>Alligatoridae</taxon>
        <taxon>Alligatorinae</taxon>
        <taxon>Alligator</taxon>
    </lineage>
</organism>
<feature type="binding site" evidence="17">
    <location>
        <position position="133"/>
    </location>
    <ligand>
        <name>Ca(2+)</name>
        <dbReference type="ChEBI" id="CHEBI:29108"/>
        <label>2</label>
    </ligand>
</feature>
<evidence type="ECO:0000256" key="13">
    <source>
        <dbReference type="ARBA" id="ARBA00023278"/>
    </source>
</evidence>
<evidence type="ECO:0000256" key="6">
    <source>
        <dbReference type="ARBA" id="ARBA00022729"/>
    </source>
</evidence>
<dbReference type="FunFam" id="2.10.70.10:FF:000016">
    <property type="entry name" value="Mannan-binding lectin serine protease 1"/>
    <property type="match status" value="1"/>
</dbReference>
<feature type="binding site" evidence="17">
    <location>
        <position position="130"/>
    </location>
    <ligand>
        <name>Ca(2+)</name>
        <dbReference type="ChEBI" id="CHEBI:29108"/>
        <label>2</label>
    </ligand>
</feature>
<dbReference type="InterPro" id="IPR033116">
    <property type="entry name" value="TRYPSIN_SER"/>
</dbReference>
<dbReference type="FunFam" id="2.60.120.290:FF:000006">
    <property type="entry name" value="Mannan-binding lectin serine protease 1"/>
    <property type="match status" value="1"/>
</dbReference>
<feature type="disulfide bond" evidence="15">
    <location>
        <begin position="134"/>
        <end position="146"/>
    </location>
</feature>
<feature type="binding site" evidence="17">
    <location>
        <position position="131"/>
    </location>
    <ligand>
        <name>Ca(2+)</name>
        <dbReference type="ChEBI" id="CHEBI:29108"/>
        <label>2</label>
    </ligand>
</feature>
<dbReference type="Pfam" id="PF00089">
    <property type="entry name" value="Trypsin"/>
    <property type="match status" value="1"/>
</dbReference>
<dbReference type="GO" id="GO:0005509">
    <property type="term" value="F:calcium ion binding"/>
    <property type="evidence" value="ECO:0007669"/>
    <property type="project" value="InterPro"/>
</dbReference>
<keyword evidence="10 17" id="KW-0106">Calcium</keyword>
<feature type="disulfide bond" evidence="15">
    <location>
        <begin position="388"/>
        <end position="423"/>
    </location>
</feature>
<evidence type="ECO:0000256" key="19">
    <source>
        <dbReference type="PROSITE-ProRule" id="PRU00302"/>
    </source>
</evidence>
<feature type="active site" description="Charge relay system" evidence="14">
    <location>
        <position position="533"/>
    </location>
</feature>
<reference evidence="24 25" key="1">
    <citation type="journal article" date="2012" name="Genome Biol.">
        <title>Sequencing three crocodilian genomes to illuminate the evolution of archosaurs and amniotes.</title>
        <authorList>
            <person name="St John J.A."/>
            <person name="Braun E.L."/>
            <person name="Isberg S.R."/>
            <person name="Miles L.G."/>
            <person name="Chong A.Y."/>
            <person name="Gongora J."/>
            <person name="Dalzell P."/>
            <person name="Moran C."/>
            <person name="Bed'hom B."/>
            <person name="Abzhanov A."/>
            <person name="Burgess S.C."/>
            <person name="Cooksey A.M."/>
            <person name="Castoe T.A."/>
            <person name="Crawford N.G."/>
            <person name="Densmore L.D."/>
            <person name="Drew J.C."/>
            <person name="Edwards S.V."/>
            <person name="Faircloth B.C."/>
            <person name="Fujita M.K."/>
            <person name="Greenwold M.J."/>
            <person name="Hoffmann F.G."/>
            <person name="Howard J.M."/>
            <person name="Iguchi T."/>
            <person name="Janes D.E."/>
            <person name="Khan S.Y."/>
            <person name="Kohno S."/>
            <person name="de Koning A.J."/>
            <person name="Lance S.L."/>
            <person name="McCarthy F.M."/>
            <person name="McCormack J.E."/>
            <person name="Merchant M.E."/>
            <person name="Peterson D.G."/>
            <person name="Pollock D.D."/>
            <person name="Pourmand N."/>
            <person name="Raney B.J."/>
            <person name="Roessler K.A."/>
            <person name="Sanford J.R."/>
            <person name="Sawyer R.H."/>
            <person name="Schmidt C.J."/>
            <person name="Triplett E.W."/>
            <person name="Tuberville T.D."/>
            <person name="Venegas-Anaya M."/>
            <person name="Howard J.T."/>
            <person name="Jarvis E.D."/>
            <person name="Guillette L.J.Jr."/>
            <person name="Glenn T.C."/>
            <person name="Green R.E."/>
            <person name="Ray D.A."/>
        </authorList>
    </citation>
    <scope>NUCLEOTIDE SEQUENCE [LARGE SCALE GENOMIC DNA]</scope>
    <source>
        <strain evidence="24">KSC_2009_1</strain>
    </source>
</reference>
<dbReference type="eggNOG" id="KOG3627">
    <property type="taxonomic scope" value="Eukaryota"/>
</dbReference>
<feature type="disulfide bond" evidence="15 18">
    <location>
        <begin position="174"/>
        <end position="201"/>
    </location>
</feature>
<dbReference type="Pfam" id="PF00431">
    <property type="entry name" value="CUB"/>
    <property type="match status" value="2"/>
</dbReference>
<keyword evidence="3" id="KW-0245">EGF-like domain</keyword>
<name>A0A151MCT2_ALLMI</name>
<feature type="disulfide bond" description="Interchain (between heavy and light chains)" evidence="15">
    <location>
        <begin position="427"/>
        <end position="553"/>
    </location>
</feature>
<feature type="disulfide bond" evidence="15">
    <location>
        <begin position="142"/>
        <end position="155"/>
    </location>
</feature>
<dbReference type="PROSITE" id="PS50923">
    <property type="entry name" value="SUSHI"/>
    <property type="match status" value="2"/>
</dbReference>
<dbReference type="InterPro" id="IPR009003">
    <property type="entry name" value="Peptidase_S1_PA"/>
</dbReference>
<sequence length="693" mass="78181">MWCLILCFFLARADAAPMYGEILSPNYPQLYPNDVHESWNVTVPLGYGIRLYFTHLDIEPSQDCEYDFVKILSGHHVEGILCGRKTSRVPSSPILEEFYVPYNSLTVTFQSDFSNEQRFTGFAAYYVAVDVNECTDFVEEACSHYCNNYIGGYFCSCPPDYFLQDDKKTCSVNCSGNVFTELSGEITSPNYPNLYPENSRCQYRVVLEPGYRVVLNFRNGDFDVEPADSEGNCHDSLKFIAGKQHYGPYCGNRFPGPSEIKTRSNILDIIFRTDRTGQSKGWKIRYYADPIPCVQSVTPNSILDPRKDSYIFKDYVTVTCVEGYEVVMPRGSLRTFHSTCQHNGEWSNSNLKCVPVDCGIPDPINNGRVIYSSGSEETHYKAVIHYVCEKPYYSLKTRGDGAYQCSASGRWVSKDMGTELPTCVPVCGIPSAPIQDTGRIFGGTRAEEGNFPWQVFFRDPRAGGALISDRWVLTAAHVVDEKEKPDMYAGIINISQQSLNQGTHLEVEDSFVHPLWIKTENLHGRTRTDFNNDIALLRLKEPVKMSPKISPICLPEKSSEYEPQIGVLGYIAGWGRTENRVRVQRLFKARIPVVAMEKCRSVKTEIDTVDSSTFQYTDNMICAGTGQKDSCEGDSGGAYAMQDPHNEEKYYVSGLVSWGPKCGTYGLYTKVVRYVDWIRETISQYEKTVASQT</sequence>
<evidence type="ECO:0000256" key="9">
    <source>
        <dbReference type="ARBA" id="ARBA00022825"/>
    </source>
</evidence>
<keyword evidence="8" id="KW-0378">Hydrolase</keyword>
<feature type="disulfide bond" evidence="15">
    <location>
        <begin position="599"/>
        <end position="622"/>
    </location>
</feature>
<comment type="caution">
    <text evidence="19">Lacks conserved residue(s) required for the propagation of feature annotation.</text>
</comment>
<dbReference type="PRINTS" id="PR00722">
    <property type="entry name" value="CHYMOTRYPSIN"/>
</dbReference>
<feature type="disulfide bond" evidence="15">
    <location>
        <begin position="631"/>
        <end position="662"/>
    </location>
</feature>
<dbReference type="GeneID" id="102572422"/>
<dbReference type="FunFam" id="2.40.10.10:FF:000059">
    <property type="entry name" value="Complement C1s subcomponent"/>
    <property type="match status" value="1"/>
</dbReference>
<evidence type="ECO:0000259" key="21">
    <source>
        <dbReference type="PROSITE" id="PS01180"/>
    </source>
</evidence>
<keyword evidence="12" id="KW-0325">Glycoprotein</keyword>
<dbReference type="PROSITE" id="PS01187">
    <property type="entry name" value="EGF_CA"/>
    <property type="match status" value="1"/>
</dbReference>
<dbReference type="InterPro" id="IPR000859">
    <property type="entry name" value="CUB_dom"/>
</dbReference>
<feature type="binding site" evidence="17">
    <location>
        <position position="59"/>
    </location>
    <ligand>
        <name>Ca(2+)</name>
        <dbReference type="ChEBI" id="CHEBI:29108"/>
        <label>1</label>
    </ligand>
</feature>
<dbReference type="GO" id="GO:0006956">
    <property type="term" value="P:complement activation"/>
    <property type="evidence" value="ECO:0007669"/>
    <property type="project" value="InterPro"/>
</dbReference>
<evidence type="ECO:0000256" key="14">
    <source>
        <dbReference type="PIRSR" id="PIRSR001155-1"/>
    </source>
</evidence>
<dbReference type="InterPro" id="IPR001254">
    <property type="entry name" value="Trypsin_dom"/>
</dbReference>
<evidence type="ECO:0000256" key="3">
    <source>
        <dbReference type="ARBA" id="ARBA00022536"/>
    </source>
</evidence>
<dbReference type="OrthoDB" id="9985152at2759"/>
<dbReference type="KEGG" id="amj:102572422"/>
<accession>A0A151MCT2</accession>
<feature type="binding site" evidence="17">
    <location>
        <position position="114"/>
    </location>
    <ligand>
        <name>Ca(2+)</name>
        <dbReference type="ChEBI" id="CHEBI:29108"/>
        <label>1</label>
    </ligand>
</feature>
<feature type="binding site" evidence="17">
    <location>
        <position position="274"/>
    </location>
    <ligand>
        <name>Ca(2+)</name>
        <dbReference type="ChEBI" id="CHEBI:29108"/>
        <label>3</label>
    </ligand>
</feature>
<evidence type="ECO:0000256" key="20">
    <source>
        <dbReference type="SAM" id="SignalP"/>
    </source>
</evidence>
<keyword evidence="2" id="KW-0964">Secreted</keyword>
<feature type="active site" description="Charge relay system" evidence="14">
    <location>
        <position position="477"/>
    </location>
</feature>
<keyword evidence="17" id="KW-0479">Metal-binding</keyword>
<evidence type="ECO:0000256" key="12">
    <source>
        <dbReference type="ARBA" id="ARBA00023180"/>
    </source>
</evidence>
<dbReference type="InterPro" id="IPR035976">
    <property type="entry name" value="Sushi/SCR/CCP_sf"/>
</dbReference>
<dbReference type="CTD" id="716"/>
<dbReference type="GO" id="GO:0005615">
    <property type="term" value="C:extracellular space"/>
    <property type="evidence" value="ECO:0007669"/>
    <property type="project" value="TreeGrafter"/>
</dbReference>
<dbReference type="SUPFAM" id="SSF50494">
    <property type="entry name" value="Trypsin-like serine proteases"/>
    <property type="match status" value="1"/>
</dbReference>
<keyword evidence="25" id="KW-1185">Reference proteome</keyword>
<dbReference type="GO" id="GO:0006508">
    <property type="term" value="P:proteolysis"/>
    <property type="evidence" value="ECO:0007669"/>
    <property type="project" value="UniProtKB-KW"/>
</dbReference>
<dbReference type="SUPFAM" id="SSF57535">
    <property type="entry name" value="Complement control module/SCR domain"/>
    <property type="match status" value="2"/>
</dbReference>
<feature type="disulfide bond" evidence="15">
    <location>
        <begin position="64"/>
        <end position="82"/>
    </location>
</feature>
<dbReference type="FunFam" id="2.10.25.10:FF:000059">
    <property type="entry name" value="Mannan-binding lectin serine protease 1"/>
    <property type="match status" value="1"/>
</dbReference>
<dbReference type="CDD" id="cd00033">
    <property type="entry name" value="CCP"/>
    <property type="match status" value="2"/>
</dbReference>
<evidence type="ECO:0000313" key="24">
    <source>
        <dbReference type="EMBL" id="KYO22325.1"/>
    </source>
</evidence>
<dbReference type="Proteomes" id="UP000050525">
    <property type="component" value="Unassembled WGS sequence"/>
</dbReference>
<dbReference type="CDD" id="cd00190">
    <property type="entry name" value="Tryp_SPc"/>
    <property type="match status" value="1"/>
</dbReference>
<evidence type="ECO:0000256" key="5">
    <source>
        <dbReference type="ARBA" id="ARBA00022670"/>
    </source>
</evidence>
<dbReference type="SMART" id="SM00179">
    <property type="entry name" value="EGF_CA"/>
    <property type="match status" value="1"/>
</dbReference>
<feature type="binding site" evidence="17">
    <location>
        <position position="235"/>
    </location>
    <ligand>
        <name>Ca(2+)</name>
        <dbReference type="ChEBI" id="CHEBI:29108"/>
        <label>3</label>
    </ligand>
</feature>
<dbReference type="Gene3D" id="2.10.70.10">
    <property type="entry name" value="Complement Module, domain 1"/>
    <property type="match status" value="2"/>
</dbReference>
<feature type="domain" description="Peptidase S1" evidence="22">
    <location>
        <begin position="440"/>
        <end position="683"/>
    </location>
</feature>
<comment type="subcellular location">
    <subcellularLocation>
        <location evidence="1">Secreted</location>
    </subcellularLocation>
</comment>
<dbReference type="SMART" id="SM00032">
    <property type="entry name" value="CCP"/>
    <property type="match status" value="2"/>
</dbReference>
<evidence type="ECO:0000259" key="22">
    <source>
        <dbReference type="PROSITE" id="PS50240"/>
    </source>
</evidence>
<feature type="disulfide bond" evidence="15">
    <location>
        <begin position="320"/>
        <end position="353"/>
    </location>
</feature>
<dbReference type="InterPro" id="IPR018097">
    <property type="entry name" value="EGF_Ca-bd_CS"/>
</dbReference>
<evidence type="ECO:0000256" key="10">
    <source>
        <dbReference type="ARBA" id="ARBA00022837"/>
    </source>
</evidence>
<feature type="domain" description="Sushi" evidence="23">
    <location>
        <begin position="291"/>
        <end position="355"/>
    </location>
</feature>
<dbReference type="Gene3D" id="2.60.120.290">
    <property type="entry name" value="Spermadhesin, CUB domain"/>
    <property type="match status" value="2"/>
</dbReference>
<proteinExistence type="predicted"/>
<dbReference type="InterPro" id="IPR001881">
    <property type="entry name" value="EGF-like_Ca-bd_dom"/>
</dbReference>
<comment type="PTM">
    <text evidence="16">The iron and 2-oxoglutarate dependent 3-hydroxylation of aspartate and asparagine is (R) stereospecific within EGF domains.</text>
</comment>
<dbReference type="PROSITE" id="PS50240">
    <property type="entry name" value="TRYPSIN_DOM"/>
    <property type="match status" value="1"/>
</dbReference>
<dbReference type="InterPro" id="IPR035914">
    <property type="entry name" value="Sperma_CUB_dom_sf"/>
</dbReference>
<evidence type="ECO:0000259" key="23">
    <source>
        <dbReference type="PROSITE" id="PS50923"/>
    </source>
</evidence>
<dbReference type="PhylomeDB" id="A0A151MCT2"/>
<feature type="domain" description="CUB" evidence="21">
    <location>
        <begin position="174"/>
        <end position="289"/>
    </location>
</feature>
<keyword evidence="9" id="KW-0720">Serine protease</keyword>
<dbReference type="FunFam" id="2.40.10.10:FF:000054">
    <property type="entry name" value="Complement C1r subcomponent"/>
    <property type="match status" value="1"/>
</dbReference>
<keyword evidence="4 19" id="KW-0768">Sushi</keyword>
<dbReference type="SUPFAM" id="SSF57196">
    <property type="entry name" value="EGF/Laminin"/>
    <property type="match status" value="1"/>
</dbReference>
<dbReference type="PIRSF" id="PIRSF001155">
    <property type="entry name" value="C1r_C1s_MASP"/>
    <property type="match status" value="1"/>
</dbReference>
<dbReference type="RefSeq" id="XP_006273467.2">
    <property type="nucleotide sequence ID" value="XM_006273405.4"/>
</dbReference>
<dbReference type="AlphaFoldDB" id="A0A151MCT2"/>
<dbReference type="SMART" id="SM00042">
    <property type="entry name" value="CUB"/>
    <property type="match status" value="2"/>
</dbReference>
<feature type="disulfide bond" evidence="15">
    <location>
        <begin position="293"/>
        <end position="340"/>
    </location>
</feature>
<feature type="binding site" evidence="17">
    <location>
        <position position="67"/>
    </location>
    <ligand>
        <name>Ca(2+)</name>
        <dbReference type="ChEBI" id="CHEBI:29108"/>
        <label>1</label>
    </ligand>
</feature>
<feature type="chain" id="PRO_5012972346" evidence="20">
    <location>
        <begin position="16"/>
        <end position="693"/>
    </location>
</feature>
<dbReference type="PANTHER" id="PTHR24255">
    <property type="entry name" value="COMPLEMENT COMPONENT 1, S SUBCOMPONENT-RELATED"/>
    <property type="match status" value="1"/>
</dbReference>
<evidence type="ECO:0000256" key="11">
    <source>
        <dbReference type="ARBA" id="ARBA00023157"/>
    </source>
</evidence>
<dbReference type="CDD" id="cd00054">
    <property type="entry name" value="EGF_CA"/>
    <property type="match status" value="1"/>
</dbReference>
<feature type="binding site" evidence="17">
    <location>
        <position position="152"/>
    </location>
    <ligand>
        <name>Ca(2+)</name>
        <dbReference type="ChEBI" id="CHEBI:29108"/>
        <label>2</label>
    </ligand>
</feature>
<keyword evidence="5" id="KW-0645">Protease</keyword>
<feature type="modified residue" description="(3R)-3-hydroxyasparagine" evidence="16">
    <location>
        <position position="148"/>
    </location>
</feature>
<keyword evidence="6 20" id="KW-0732">Signal</keyword>
<gene>
    <name evidence="24" type="primary">C1S</name>
    <name evidence="24" type="ORF">Y1Q_0002922</name>
</gene>
<keyword evidence="11 15" id="KW-1015">Disulfide bond</keyword>
<keyword evidence="7" id="KW-0677">Repeat</keyword>
<dbReference type="GO" id="GO:0004252">
    <property type="term" value="F:serine-type endopeptidase activity"/>
    <property type="evidence" value="ECO:0007669"/>
    <property type="project" value="InterPro"/>
</dbReference>
<evidence type="ECO:0000256" key="15">
    <source>
        <dbReference type="PIRSR" id="PIRSR001155-2"/>
    </source>
</evidence>
<evidence type="ECO:0000256" key="7">
    <source>
        <dbReference type="ARBA" id="ARBA00022737"/>
    </source>
</evidence>
<dbReference type="InterPro" id="IPR001314">
    <property type="entry name" value="Peptidase_S1A"/>
</dbReference>
<evidence type="ECO:0000256" key="16">
    <source>
        <dbReference type="PIRSR" id="PIRSR001155-3"/>
    </source>
</evidence>
<dbReference type="Gene3D" id="2.10.25.10">
    <property type="entry name" value="Laminin"/>
    <property type="match status" value="1"/>
</dbReference>
<feature type="binding site" evidence="17">
    <location>
        <position position="148"/>
    </location>
    <ligand>
        <name>Ca(2+)</name>
        <dbReference type="ChEBI" id="CHEBI:29108"/>
        <label>2</label>
    </ligand>
</feature>
<dbReference type="SMART" id="SM00020">
    <property type="entry name" value="Tryp_SPc"/>
    <property type="match status" value="1"/>
</dbReference>
<feature type="binding site" evidence="17">
    <location>
        <position position="225"/>
    </location>
    <ligand>
        <name>Ca(2+)</name>
        <dbReference type="ChEBI" id="CHEBI:29108"/>
        <label>3</label>
    </ligand>
</feature>
<dbReference type="PROSITE" id="PS00135">
    <property type="entry name" value="TRYPSIN_SER"/>
    <property type="match status" value="1"/>
</dbReference>
<protein>
    <submittedName>
        <fullName evidence="24">Complement C1s subcomponent</fullName>
    </submittedName>
</protein>
<evidence type="ECO:0000256" key="2">
    <source>
        <dbReference type="ARBA" id="ARBA00022525"/>
    </source>
</evidence>
<evidence type="ECO:0000256" key="8">
    <source>
        <dbReference type="ARBA" id="ARBA00022801"/>
    </source>
</evidence>
<dbReference type="Pfam" id="PF00084">
    <property type="entry name" value="Sushi"/>
    <property type="match status" value="2"/>
</dbReference>
<feature type="signal peptide" evidence="20">
    <location>
        <begin position="1"/>
        <end position="15"/>
    </location>
</feature>
<dbReference type="InterPro" id="IPR024175">
    <property type="entry name" value="Pept_S1A_C1r/C1S/mannan-bd"/>
</dbReference>